<feature type="transmembrane region" description="Helical" evidence="1">
    <location>
        <begin position="81"/>
        <end position="100"/>
    </location>
</feature>
<keyword evidence="3" id="KW-1185">Reference proteome</keyword>
<keyword evidence="1" id="KW-1133">Transmembrane helix</keyword>
<dbReference type="RefSeq" id="WP_133474381.1">
    <property type="nucleotide sequence ID" value="NZ_SNWP01000011.1"/>
</dbReference>
<evidence type="ECO:0000313" key="2">
    <source>
        <dbReference type="EMBL" id="TDO26536.1"/>
    </source>
</evidence>
<proteinExistence type="predicted"/>
<protein>
    <recommendedName>
        <fullName evidence="4">MFS transporter</fullName>
    </recommendedName>
</protein>
<feature type="transmembrane region" description="Helical" evidence="1">
    <location>
        <begin position="120"/>
        <end position="138"/>
    </location>
</feature>
<keyword evidence="1" id="KW-0812">Transmembrane</keyword>
<keyword evidence="1" id="KW-0472">Membrane</keyword>
<evidence type="ECO:0000256" key="1">
    <source>
        <dbReference type="SAM" id="Phobius"/>
    </source>
</evidence>
<organism evidence="2 3">
    <name type="scientific">Sediminibacterium goheungense</name>
    <dbReference type="NCBI Taxonomy" id="1086393"/>
    <lineage>
        <taxon>Bacteria</taxon>
        <taxon>Pseudomonadati</taxon>
        <taxon>Bacteroidota</taxon>
        <taxon>Chitinophagia</taxon>
        <taxon>Chitinophagales</taxon>
        <taxon>Chitinophagaceae</taxon>
        <taxon>Sediminibacterium</taxon>
    </lineage>
</organism>
<sequence>METGTSPYHYSMATRGILGGLFVGIGTTVINLAFDLIYRKITGYEFAEWVNINSIIYFTIPTLVAAGIVYAAMAEHLKRGTVLYTLLCLCLITIVAFIPLGPNMMPTGEPLPASARGLTLGIEIITGLSGCFALPYFARHPDVWG</sequence>
<dbReference type="Proteomes" id="UP000295741">
    <property type="component" value="Unassembled WGS sequence"/>
</dbReference>
<dbReference type="AlphaFoldDB" id="A0A4R6IX41"/>
<dbReference type="EMBL" id="SNWP01000011">
    <property type="protein sequence ID" value="TDO26536.1"/>
    <property type="molecule type" value="Genomic_DNA"/>
</dbReference>
<dbReference type="OrthoDB" id="671394at2"/>
<name>A0A4R6IX41_9BACT</name>
<evidence type="ECO:0008006" key="4">
    <source>
        <dbReference type="Google" id="ProtNLM"/>
    </source>
</evidence>
<comment type="caution">
    <text evidence="2">The sequence shown here is derived from an EMBL/GenBank/DDBJ whole genome shotgun (WGS) entry which is preliminary data.</text>
</comment>
<feature type="transmembrane region" description="Helical" evidence="1">
    <location>
        <begin position="54"/>
        <end position="74"/>
    </location>
</feature>
<evidence type="ECO:0000313" key="3">
    <source>
        <dbReference type="Proteomes" id="UP000295741"/>
    </source>
</evidence>
<accession>A0A4R6IX41</accession>
<reference evidence="2 3" key="1">
    <citation type="submission" date="2019-03" db="EMBL/GenBank/DDBJ databases">
        <title>Genomic Encyclopedia of Archaeal and Bacterial Type Strains, Phase II (KMG-II): from individual species to whole genera.</title>
        <authorList>
            <person name="Goeker M."/>
        </authorList>
    </citation>
    <scope>NUCLEOTIDE SEQUENCE [LARGE SCALE GENOMIC DNA]</scope>
    <source>
        <strain evidence="2 3">DSM 28323</strain>
    </source>
</reference>
<gene>
    <name evidence="2" type="ORF">BC659_1843</name>
</gene>
<feature type="transmembrane region" description="Helical" evidence="1">
    <location>
        <begin position="12"/>
        <end position="34"/>
    </location>
</feature>